<name>A0A8R7RG63_TRIUA</name>
<dbReference type="InterPro" id="IPR054722">
    <property type="entry name" value="PolX-like_BBD"/>
</dbReference>
<dbReference type="GO" id="GO:0046872">
    <property type="term" value="F:metal ion binding"/>
    <property type="evidence" value="ECO:0007669"/>
    <property type="project" value="UniProtKB-KW"/>
</dbReference>
<dbReference type="SUPFAM" id="SSF53098">
    <property type="entry name" value="Ribonuclease H-like"/>
    <property type="match status" value="1"/>
</dbReference>
<evidence type="ECO:0000256" key="5">
    <source>
        <dbReference type="SAM" id="MobiDB-lite"/>
    </source>
</evidence>
<dbReference type="PROSITE" id="PS50994">
    <property type="entry name" value="INTEGRASE"/>
    <property type="match status" value="1"/>
</dbReference>
<dbReference type="SUPFAM" id="SSF56672">
    <property type="entry name" value="DNA/RNA polymerases"/>
    <property type="match status" value="1"/>
</dbReference>
<dbReference type="Pfam" id="PF22936">
    <property type="entry name" value="Pol_BBD"/>
    <property type="match status" value="1"/>
</dbReference>
<dbReference type="Pfam" id="PF25597">
    <property type="entry name" value="SH3_retrovirus"/>
    <property type="match status" value="1"/>
</dbReference>
<proteinExistence type="predicted"/>
<feature type="domain" description="Integrase catalytic" evidence="6">
    <location>
        <begin position="160"/>
        <end position="326"/>
    </location>
</feature>
<dbReference type="GO" id="GO:0003676">
    <property type="term" value="F:nucleic acid binding"/>
    <property type="evidence" value="ECO:0007669"/>
    <property type="project" value="InterPro"/>
</dbReference>
<feature type="region of interest" description="Disordered" evidence="5">
    <location>
        <begin position="14"/>
        <end position="38"/>
    </location>
</feature>
<dbReference type="Pfam" id="PF07727">
    <property type="entry name" value="RVT_2"/>
    <property type="match status" value="1"/>
</dbReference>
<dbReference type="GO" id="GO:0006508">
    <property type="term" value="P:proteolysis"/>
    <property type="evidence" value="ECO:0007669"/>
    <property type="project" value="UniProtKB-KW"/>
</dbReference>
<dbReference type="InterPro" id="IPR001584">
    <property type="entry name" value="Integrase_cat-core"/>
</dbReference>
<feature type="compositionally biased region" description="Low complexity" evidence="5">
    <location>
        <begin position="441"/>
        <end position="478"/>
    </location>
</feature>
<sequence>MVAAIASGLQSAVDLSDIDSNQSGEDDPPSPKGKDTKKKAADRLTGMCFMAHEADEENDNTDEVGFEGLANKWLIDSGCSRHMTGDTKWFASLCKASGDEKITFGNDAHGCIVAKGTVRVNENCLLKDVALLKATKDIVCAPCRHGKQVSASLPPINLVNTTRPAQLLHMDTVGPSRVRSAGGKWYVLVIVDDFSRYSWVFFMEHKSEAFNHFHDLALRLFNVFPGEMKTVRSDNGLEFKNSSFADFLAERGIEHQFSSPRTPQQNGVVERKNRTLVEMARTMLDEFGTPRRYWAEAISTACYVSNRVFLWSSLKVTSYELRFGRKPNISHLQVFGCKCFILKKGLLDKFESRTSDGIFLGYPAHMKGYRVLNLESNLVVETCDVTFDEASPARPEFSGTPQVSETLFVEEDNEDGVGQAPISLAPAAEPATTSVPVEDGPVPSTSSTTSVPSTSMTPDPTSTSAEVEATTTTSSPASDVLQGSLRLHHAHPLDLIIGNISEHTLRSRSTHFSDFAHTAFVASFEPRDVSHALEDENWIRAMHEELENFERNKDWQLVKPPFDQSINVIGTKWVFKNKQGEGGQVFRNKARLVAQGYSQIHGFDFDETFALVARLEAIRILLAYSASKGFKLFQMDVKSAFLNGFIDEEVYVKQPPGFVNDKLPNHVYKLQKALYGLKQAPRAWYDRLKGFLIKKGFKMGEADKTLFTLRHHNELLLVQIYVDDIIFGGSSNALCAKFSKDMSDEFEMSMMGELSFFLGLQIKKIKQGTFVYQGKYTKDMLKKFGMSDSKPLHTPISTATILDVDENGEVVDQREYISMIGSLLYLTTTRPDIQFAVCLCARFQASPRDSHKQAVKRILR</sequence>
<dbReference type="PANTHER" id="PTHR42648">
    <property type="entry name" value="TRANSPOSASE, PUTATIVE-RELATED"/>
    <property type="match status" value="1"/>
</dbReference>
<evidence type="ECO:0000256" key="3">
    <source>
        <dbReference type="ARBA" id="ARBA00022750"/>
    </source>
</evidence>
<keyword evidence="1" id="KW-0645">Protease</keyword>
<dbReference type="GO" id="GO:0004190">
    <property type="term" value="F:aspartic-type endopeptidase activity"/>
    <property type="evidence" value="ECO:0007669"/>
    <property type="project" value="UniProtKB-KW"/>
</dbReference>
<protein>
    <recommendedName>
        <fullName evidence="6">Integrase catalytic domain-containing protein</fullName>
    </recommendedName>
</protein>
<dbReference type="Gene3D" id="3.30.420.10">
    <property type="entry name" value="Ribonuclease H-like superfamily/Ribonuclease H"/>
    <property type="match status" value="1"/>
</dbReference>
<evidence type="ECO:0000313" key="8">
    <source>
        <dbReference type="Proteomes" id="UP000015106"/>
    </source>
</evidence>
<dbReference type="PANTHER" id="PTHR42648:SF21">
    <property type="entry name" value="CYSTEINE-RICH RLK (RECEPTOR-LIKE PROTEIN KINASE) 8"/>
    <property type="match status" value="1"/>
</dbReference>
<dbReference type="InterPro" id="IPR039537">
    <property type="entry name" value="Retrotran_Ty1/copia-like"/>
</dbReference>
<keyword evidence="3" id="KW-0064">Aspartyl protease</keyword>
<dbReference type="EnsemblPlants" id="TuG1812S0002897600.01.T01">
    <property type="protein sequence ID" value="TuG1812S0002897600.01.T01"/>
    <property type="gene ID" value="TuG1812S0002897600.01"/>
</dbReference>
<dbReference type="InterPro" id="IPR013103">
    <property type="entry name" value="RVT_2"/>
</dbReference>
<accession>A0A8R7RG63</accession>
<evidence type="ECO:0000256" key="2">
    <source>
        <dbReference type="ARBA" id="ARBA00022723"/>
    </source>
</evidence>
<dbReference type="InterPro" id="IPR043502">
    <property type="entry name" value="DNA/RNA_pol_sf"/>
</dbReference>
<evidence type="ECO:0000259" key="6">
    <source>
        <dbReference type="PROSITE" id="PS50994"/>
    </source>
</evidence>
<organism evidence="7 8">
    <name type="scientific">Triticum urartu</name>
    <name type="common">Red wild einkorn</name>
    <name type="synonym">Crithodium urartu</name>
    <dbReference type="NCBI Taxonomy" id="4572"/>
    <lineage>
        <taxon>Eukaryota</taxon>
        <taxon>Viridiplantae</taxon>
        <taxon>Streptophyta</taxon>
        <taxon>Embryophyta</taxon>
        <taxon>Tracheophyta</taxon>
        <taxon>Spermatophyta</taxon>
        <taxon>Magnoliopsida</taxon>
        <taxon>Liliopsida</taxon>
        <taxon>Poales</taxon>
        <taxon>Poaceae</taxon>
        <taxon>BOP clade</taxon>
        <taxon>Pooideae</taxon>
        <taxon>Triticodae</taxon>
        <taxon>Triticeae</taxon>
        <taxon>Triticinae</taxon>
        <taxon>Triticum</taxon>
    </lineage>
</organism>
<dbReference type="InterPro" id="IPR036397">
    <property type="entry name" value="RNaseH_sf"/>
</dbReference>
<dbReference type="InterPro" id="IPR057670">
    <property type="entry name" value="SH3_retrovirus"/>
</dbReference>
<reference evidence="8" key="1">
    <citation type="journal article" date="2013" name="Nature">
        <title>Draft genome of the wheat A-genome progenitor Triticum urartu.</title>
        <authorList>
            <person name="Ling H.Q."/>
            <person name="Zhao S."/>
            <person name="Liu D."/>
            <person name="Wang J."/>
            <person name="Sun H."/>
            <person name="Zhang C."/>
            <person name="Fan H."/>
            <person name="Li D."/>
            <person name="Dong L."/>
            <person name="Tao Y."/>
            <person name="Gao C."/>
            <person name="Wu H."/>
            <person name="Li Y."/>
            <person name="Cui Y."/>
            <person name="Guo X."/>
            <person name="Zheng S."/>
            <person name="Wang B."/>
            <person name="Yu K."/>
            <person name="Liang Q."/>
            <person name="Yang W."/>
            <person name="Lou X."/>
            <person name="Chen J."/>
            <person name="Feng M."/>
            <person name="Jian J."/>
            <person name="Zhang X."/>
            <person name="Luo G."/>
            <person name="Jiang Y."/>
            <person name="Liu J."/>
            <person name="Wang Z."/>
            <person name="Sha Y."/>
            <person name="Zhang B."/>
            <person name="Wu H."/>
            <person name="Tang D."/>
            <person name="Shen Q."/>
            <person name="Xue P."/>
            <person name="Zou S."/>
            <person name="Wang X."/>
            <person name="Liu X."/>
            <person name="Wang F."/>
            <person name="Yang Y."/>
            <person name="An X."/>
            <person name="Dong Z."/>
            <person name="Zhang K."/>
            <person name="Zhang X."/>
            <person name="Luo M.C."/>
            <person name="Dvorak J."/>
            <person name="Tong Y."/>
            <person name="Wang J."/>
            <person name="Yang H."/>
            <person name="Li Z."/>
            <person name="Wang D."/>
            <person name="Zhang A."/>
            <person name="Wang J."/>
        </authorList>
    </citation>
    <scope>NUCLEOTIDE SEQUENCE</scope>
    <source>
        <strain evidence="8">cv. G1812</strain>
    </source>
</reference>
<keyword evidence="2" id="KW-0479">Metal-binding</keyword>
<reference evidence="7" key="2">
    <citation type="submission" date="2022-06" db="UniProtKB">
        <authorList>
            <consortium name="EnsemblPlants"/>
        </authorList>
    </citation>
    <scope>IDENTIFICATION</scope>
</reference>
<dbReference type="GO" id="GO:0015074">
    <property type="term" value="P:DNA integration"/>
    <property type="evidence" value="ECO:0007669"/>
    <property type="project" value="InterPro"/>
</dbReference>
<evidence type="ECO:0000256" key="1">
    <source>
        <dbReference type="ARBA" id="ARBA00022670"/>
    </source>
</evidence>
<dbReference type="Pfam" id="PF00665">
    <property type="entry name" value="rve"/>
    <property type="match status" value="1"/>
</dbReference>
<feature type="region of interest" description="Disordered" evidence="5">
    <location>
        <begin position="427"/>
        <end position="478"/>
    </location>
</feature>
<dbReference type="InterPro" id="IPR012337">
    <property type="entry name" value="RNaseH-like_sf"/>
</dbReference>
<keyword evidence="4" id="KW-0378">Hydrolase</keyword>
<keyword evidence="8" id="KW-1185">Reference proteome</keyword>
<evidence type="ECO:0000313" key="7">
    <source>
        <dbReference type="EnsemblPlants" id="TuG1812S0002897600.01.T01"/>
    </source>
</evidence>
<dbReference type="AlphaFoldDB" id="A0A8R7RG63"/>
<dbReference type="Gramene" id="TuG1812S0002897600.01.T01">
    <property type="protein sequence ID" value="TuG1812S0002897600.01.T01"/>
    <property type="gene ID" value="TuG1812S0002897600.01"/>
</dbReference>
<evidence type="ECO:0000256" key="4">
    <source>
        <dbReference type="ARBA" id="ARBA00022801"/>
    </source>
</evidence>
<dbReference type="Proteomes" id="UP000015106">
    <property type="component" value="Unassembled WGS sequence"/>
</dbReference>